<dbReference type="VEuPathDB" id="PlasmoDB:PGAL8A_00267800"/>
<dbReference type="GeneID" id="39731207"/>
<feature type="compositionally biased region" description="Basic and acidic residues" evidence="1">
    <location>
        <begin position="177"/>
        <end position="303"/>
    </location>
</feature>
<keyword evidence="3" id="KW-1185">Reference proteome</keyword>
<reference evidence="2" key="1">
    <citation type="submission" date="2015-04" db="EMBL/GenBank/DDBJ databases">
        <authorList>
            <consortium name="Pathogen Informatics"/>
        </authorList>
    </citation>
    <scope>NUCLEOTIDE SEQUENCE [LARGE SCALE GENOMIC DNA]</scope>
    <source>
        <strain evidence="2">8A</strain>
    </source>
</reference>
<dbReference type="OrthoDB" id="6475849at2759"/>
<dbReference type="AlphaFoldDB" id="A0A1J1GW02"/>
<gene>
    <name evidence="2" type="ORF">PGAL8A_00267800</name>
</gene>
<sequence>MKMLTLCLKITTFLLLIWTYQCFYNCYSYKTLIDKNTMQIKNELKYRRVLTEGDIEGKKKTYVEGCLEECPLDKKKKKKKWKNPFKSKNPYYIWQRDTTPYLWEHFQNETSEMDPKWRDEKWSNEWKRISANKVNDLSSIFHRSDISKEEKERLIYSVEKELFTLFVEFLDKCKNEMRDNKTESESKKEMIDNRTEFEPKKETRDNKAESESEKEMRDNKTESESEKEMTDNKTESESEKETRDNKIEYESEKEMRDNKTESESEKEMRHNKEECESEKEMTDNNTKSESEKEMRDNKTESESTKVQGTNKIKNYKKKISKLIIVLIFLRRIKINGLTENIGLVMHKI</sequence>
<name>A0A1J1GW02_PLAGA</name>
<feature type="region of interest" description="Disordered" evidence="1">
    <location>
        <begin position="177"/>
        <end position="306"/>
    </location>
</feature>
<proteinExistence type="predicted"/>
<evidence type="ECO:0000313" key="2">
    <source>
        <dbReference type="EMBL" id="CRG95475.1"/>
    </source>
</evidence>
<accession>A0A1J1GW02</accession>
<dbReference type="EMBL" id="CVMV01000037">
    <property type="protein sequence ID" value="CRG95475.1"/>
    <property type="molecule type" value="Genomic_DNA"/>
</dbReference>
<dbReference type="Proteomes" id="UP000220797">
    <property type="component" value="Unassembled WGS sequence"/>
</dbReference>
<evidence type="ECO:0000313" key="3">
    <source>
        <dbReference type="Proteomes" id="UP000220797"/>
    </source>
</evidence>
<protein>
    <submittedName>
        <fullName evidence="2">Fam-g protein</fullName>
    </submittedName>
</protein>
<organism evidence="2 3">
    <name type="scientific">Plasmodium gallinaceum</name>
    <dbReference type="NCBI Taxonomy" id="5849"/>
    <lineage>
        <taxon>Eukaryota</taxon>
        <taxon>Sar</taxon>
        <taxon>Alveolata</taxon>
        <taxon>Apicomplexa</taxon>
        <taxon>Aconoidasida</taxon>
        <taxon>Haemosporida</taxon>
        <taxon>Plasmodiidae</taxon>
        <taxon>Plasmodium</taxon>
        <taxon>Plasmodium (Haemamoeba)</taxon>
    </lineage>
</organism>
<evidence type="ECO:0000256" key="1">
    <source>
        <dbReference type="SAM" id="MobiDB-lite"/>
    </source>
</evidence>
<dbReference type="RefSeq" id="XP_028528285.1">
    <property type="nucleotide sequence ID" value="XM_028671654.1"/>
</dbReference>
<comment type="caution">
    <text evidence="2">The sequence shown here is derived from an EMBL/GenBank/DDBJ whole genome shotgun (WGS) entry which is preliminary data.</text>
</comment>